<evidence type="ECO:0000259" key="4">
    <source>
        <dbReference type="Pfam" id="PF24466"/>
    </source>
</evidence>
<evidence type="ECO:0000259" key="2">
    <source>
        <dbReference type="Pfam" id="PF07999"/>
    </source>
</evidence>
<evidence type="ECO:0000313" key="6">
    <source>
        <dbReference type="Proteomes" id="UP000000702"/>
    </source>
</evidence>
<dbReference type="InterPro" id="IPR056000">
    <property type="entry name" value="DUF7578"/>
</dbReference>
<evidence type="ECO:0000256" key="1">
    <source>
        <dbReference type="SAM" id="MobiDB-lite"/>
    </source>
</evidence>
<protein>
    <submittedName>
        <fullName evidence="5">WGS project CAEQ00000000 data, annotated contig 1805</fullName>
    </submittedName>
</protein>
<dbReference type="InterPro" id="IPR052980">
    <property type="entry name" value="Crinkler_effector"/>
</dbReference>
<evidence type="ECO:0000259" key="3">
    <source>
        <dbReference type="Pfam" id="PF20445"/>
    </source>
</evidence>
<dbReference type="Pfam" id="PF20445">
    <property type="entry name" value="RHS_N"/>
    <property type="match status" value="1"/>
</dbReference>
<dbReference type="OMA" id="WTEMESH"/>
<feature type="domain" description="Retrotransposon hot spot protein,C-terminal" evidence="2">
    <location>
        <begin position="340"/>
        <end position="643"/>
    </location>
</feature>
<organism evidence="5 6">
    <name type="scientific">Trypanosoma congolense (strain IL3000)</name>
    <dbReference type="NCBI Taxonomy" id="1068625"/>
    <lineage>
        <taxon>Eukaryota</taxon>
        <taxon>Discoba</taxon>
        <taxon>Euglenozoa</taxon>
        <taxon>Kinetoplastea</taxon>
        <taxon>Metakinetoplastina</taxon>
        <taxon>Trypanosomatida</taxon>
        <taxon>Trypanosomatidae</taxon>
        <taxon>Trypanosoma</taxon>
        <taxon>Nannomonas</taxon>
    </lineage>
</organism>
<feature type="domain" description="Retrotransposon hot spot protein N-terminal" evidence="3">
    <location>
        <begin position="204"/>
        <end position="333"/>
    </location>
</feature>
<gene>
    <name evidence="5" type="ORF">TCIL3000_0_44230</name>
</gene>
<dbReference type="InterPro" id="IPR046836">
    <property type="entry name" value="RHS_C"/>
</dbReference>
<evidence type="ECO:0000313" key="5">
    <source>
        <dbReference type="EMBL" id="CCD13689.1"/>
    </source>
</evidence>
<sequence length="898" mass="101085">MTGGGVRRTRDEMEGEAVAPVERAEAPARGEVATATDAVVRPVAVRREVVAVPTGRWTLDSSVEDVLMERYGGLDGMRLHDFLLEHFGETFGCPSVSMRAFIGNPSFFLRDESMLELVTNLSPYGAYVRAYEIYDAMREGVDRLNAMGIYFLHQWESAAAANEVEDVDIHVRGKLNGALVNVRRNEETIRVGNAPSVKVIDGAYDSVFNARWSYVVMSDEYDKKWLGMGVVRVGEGEQPHLWSEEQADVPYDPEEPWGGDVVPGVSGKLVMAVLSSQKGWPYTLFNANTSKIVSADVLRKYKDVHNAHLHIRRENVRVWHIVKKGLDEWLNGVKSVHPFLVIGTPGIGKSFATGSLLLYQLLHYKPEWLKVVAYFVRGKAYIFHREDRRVVYYKKQQAAVDEIECMEKRGIVGYIIFDISGNSVIIGRLPDDWGIVLISSPNVKNFHEFAKQRQYTASIYMNCYEDAEFKAALVWDRHLRVAHNQIRFEEVNLENVWKVLGKRIYMVGPLPRYVLGDGECFRRRVIDVNAALSRILDEDVNRYARHLSNKEEWYIDGTTNKIVKLVRLWKTCPEEARNEAVSTYVRERILRKAMENFAKLTISLSELVTTREWCAYKFEMSGVLAFTAGSVVTEVVRHLKYLPREGETERSRTSVLARVGASGLLPTSVHQLCLHDKPVEMVARCLYGPAEKNFPVVDGFFLVDAVGEGVSFTEGAVALTQTIVLIQVTKARDHHTTTSKVKAFRERMVRYFTNWTEMESHLSYEIIYVQHADSATLTGRQRCARSGVADDTVIEKFWSGIHQFLVKLEAPIAKLILQDMHNVATVEVTSGESDLRDDPEITTDDGGDAVGEEAQSDVTAPDANVTTVVDTDRAEGVTGIARDVRDVNITTAALDNTE</sequence>
<reference evidence="5 6" key="2">
    <citation type="journal article" date="2012" name="Proc. Natl. Acad. Sci. U.S.A.">
        <title>Antigenic diversity is generated by distinct evolutionary mechanisms in African trypanosome species.</title>
        <authorList>
            <person name="Jackson A.P."/>
            <person name="Berry A."/>
            <person name="Aslett M."/>
            <person name="Allison H.C."/>
            <person name="Burton P."/>
            <person name="Vavrova-Anderson J."/>
            <person name="Brown R."/>
            <person name="Browne H."/>
            <person name="Corton N."/>
            <person name="Hauser H."/>
            <person name="Gamble J."/>
            <person name="Gilderthorp R."/>
            <person name="Marcello L."/>
            <person name="McQuillan J."/>
            <person name="Otto T.D."/>
            <person name="Quail M.A."/>
            <person name="Sanders M.J."/>
            <person name="van Tonder A."/>
            <person name="Ginger M.L."/>
            <person name="Field M.C."/>
            <person name="Barry J.D."/>
            <person name="Hertz-Fowler C."/>
            <person name="Berriman M."/>
        </authorList>
    </citation>
    <scope>NUCLEOTIDE SEQUENCE [LARGE SCALE GENOMIC DNA]</scope>
    <source>
        <strain evidence="5 6">IL3000</strain>
    </source>
</reference>
<dbReference type="VEuPathDB" id="TriTrypDB:TcIL3000_0_44230"/>
<reference evidence="6" key="1">
    <citation type="submission" date="2011-07" db="EMBL/GenBank/DDBJ databases">
        <title>Divergent evolution of antigenic variation in African trypanosomes.</title>
        <authorList>
            <person name="Jackson A.P."/>
            <person name="Berry A."/>
            <person name="Allison H.C."/>
            <person name="Burton P."/>
            <person name="Anderson J."/>
            <person name="Aslett M."/>
            <person name="Brown R."/>
            <person name="Corton N."/>
            <person name="Harris D."/>
            <person name="Hauser H."/>
            <person name="Gamble J."/>
            <person name="Gilderthorp R."/>
            <person name="McQuillan J."/>
            <person name="Quail M.A."/>
            <person name="Sanders M."/>
            <person name="Van Tonder A."/>
            <person name="Ginger M.L."/>
            <person name="Donelson J.E."/>
            <person name="Field M.C."/>
            <person name="Barry J.D."/>
            <person name="Berriman M."/>
            <person name="Hertz-Fowler C."/>
        </authorList>
    </citation>
    <scope>NUCLEOTIDE SEQUENCE [LARGE SCALE GENOMIC DNA]</scope>
    <source>
        <strain evidence="6">IL3000</strain>
    </source>
</reference>
<dbReference type="Pfam" id="PF24466">
    <property type="entry name" value="DUF7578"/>
    <property type="match status" value="1"/>
</dbReference>
<dbReference type="Pfam" id="PF07999">
    <property type="entry name" value="RHSP"/>
    <property type="match status" value="1"/>
</dbReference>
<dbReference type="PANTHER" id="PTHR33129">
    <property type="entry name" value="PROTEIN KINASE DOMAIN-CONTAINING PROTEIN-RELATED"/>
    <property type="match status" value="1"/>
</dbReference>
<dbReference type="Proteomes" id="UP000000702">
    <property type="component" value="Unassembled WGS sequence"/>
</dbReference>
<keyword evidence="6" id="KW-1185">Reference proteome</keyword>
<accession>F9W900</accession>
<dbReference type="InterPro" id="IPR046835">
    <property type="entry name" value="RHS_N"/>
</dbReference>
<comment type="caution">
    <text evidence="5">The sequence shown here is derived from an EMBL/GenBank/DDBJ whole genome shotgun (WGS) entry which is preliminary data.</text>
</comment>
<feature type="region of interest" description="Disordered" evidence="1">
    <location>
        <begin position="1"/>
        <end position="30"/>
    </location>
</feature>
<feature type="domain" description="DUF7578" evidence="4">
    <location>
        <begin position="74"/>
        <end position="132"/>
    </location>
</feature>
<dbReference type="EMBL" id="CAEQ01001247">
    <property type="protein sequence ID" value="CCD13689.1"/>
    <property type="molecule type" value="Genomic_DNA"/>
</dbReference>
<name>F9W900_TRYCI</name>
<dbReference type="InterPro" id="IPR006518">
    <property type="entry name" value="Trypano_RHS"/>
</dbReference>
<feature type="region of interest" description="Disordered" evidence="1">
    <location>
        <begin position="828"/>
        <end position="866"/>
    </location>
</feature>
<feature type="compositionally biased region" description="Acidic residues" evidence="1">
    <location>
        <begin position="840"/>
        <end position="855"/>
    </location>
</feature>
<dbReference type="NCBIfam" id="TIGR01631">
    <property type="entry name" value="Trypano_RHS"/>
    <property type="match status" value="1"/>
</dbReference>
<proteinExistence type="predicted"/>
<dbReference type="AlphaFoldDB" id="F9W900"/>
<dbReference type="PANTHER" id="PTHR33129:SF3">
    <property type="entry name" value="HOT SPOT (RHS) PROTEIN, PUTATIVE-RELATED"/>
    <property type="match status" value="1"/>
</dbReference>